<evidence type="ECO:0000313" key="2">
    <source>
        <dbReference type="Proteomes" id="UP000198915"/>
    </source>
</evidence>
<sequence length="142" mass="16289">MKLQSAYIYFVEGSTATHADIEDVKAKFTRYVDMTTKTGQQLGWSYAEAAFPYTLEERAEGKGSWFLLKGKDPNMYKAIVVGIGSTEVNGQEMHYIQISLPDSATHGDKNKANEYCRYLAKDYKAELHLFNKRIQYFQPRKP</sequence>
<protein>
    <recommendedName>
        <fullName evidence="3">DUF1885 family protein</fullName>
    </recommendedName>
</protein>
<dbReference type="InterPro" id="IPR015062">
    <property type="entry name" value="DUF1885"/>
</dbReference>
<organism evidence="1 2">
    <name type="scientific">Brevibacillus centrosporus</name>
    <dbReference type="NCBI Taxonomy" id="54910"/>
    <lineage>
        <taxon>Bacteria</taxon>
        <taxon>Bacillati</taxon>
        <taxon>Bacillota</taxon>
        <taxon>Bacilli</taxon>
        <taxon>Bacillales</taxon>
        <taxon>Paenibacillaceae</taxon>
        <taxon>Brevibacillus</taxon>
    </lineage>
</organism>
<reference evidence="2" key="1">
    <citation type="submission" date="2016-10" db="EMBL/GenBank/DDBJ databases">
        <authorList>
            <person name="Varghese N."/>
            <person name="Submissions S."/>
        </authorList>
    </citation>
    <scope>NUCLEOTIDE SEQUENCE [LARGE SCALE GENOMIC DNA]</scope>
    <source>
        <strain evidence="2">OK042</strain>
    </source>
</reference>
<dbReference type="InterPro" id="IPR036294">
    <property type="entry name" value="Rbstp2229-like_sf"/>
</dbReference>
<name>A0A1I3SQV6_9BACL</name>
<dbReference type="EMBL" id="FORT01000004">
    <property type="protein sequence ID" value="SFJ60562.1"/>
    <property type="molecule type" value="Genomic_DNA"/>
</dbReference>
<evidence type="ECO:0000313" key="1">
    <source>
        <dbReference type="EMBL" id="SFJ60562.1"/>
    </source>
</evidence>
<dbReference type="Gene3D" id="3.30.310.120">
    <property type="entry name" value="Rbstp2229 like protein"/>
    <property type="match status" value="1"/>
</dbReference>
<gene>
    <name evidence="1" type="ORF">SAMN05518846_104251</name>
</gene>
<proteinExistence type="predicted"/>
<dbReference type="SUPFAM" id="SSF111171">
    <property type="entry name" value="Rbstp2229 protein"/>
    <property type="match status" value="1"/>
</dbReference>
<dbReference type="Pfam" id="PF08968">
    <property type="entry name" value="DUF1885"/>
    <property type="match status" value="1"/>
</dbReference>
<dbReference type="GeneID" id="301131986"/>
<dbReference type="AlphaFoldDB" id="A0A1I3SQV6"/>
<evidence type="ECO:0008006" key="3">
    <source>
        <dbReference type="Google" id="ProtNLM"/>
    </source>
</evidence>
<accession>A0A1I3SQV6</accession>
<dbReference type="STRING" id="1884381.SAMN05518846_104251"/>
<dbReference type="Gene3D" id="1.20.5.850">
    <property type="entry name" value="Rbstp2229 protein"/>
    <property type="match status" value="1"/>
</dbReference>
<dbReference type="RefSeq" id="WP_092267701.1">
    <property type="nucleotide sequence ID" value="NZ_BJOE01000028.1"/>
</dbReference>
<dbReference type="Proteomes" id="UP000198915">
    <property type="component" value="Unassembled WGS sequence"/>
</dbReference>
<keyword evidence="2" id="KW-1185">Reference proteome</keyword>